<evidence type="ECO:0000313" key="3">
    <source>
        <dbReference type="Proteomes" id="UP000823388"/>
    </source>
</evidence>
<sequence>MSSTQIHGHQSTGAMATVGSPSHGGRFLSSSSGSRCGSRGRGGRGGRAAGPRGRSGGGVDGPDGRAVAVDLTWAMGSPHGGSSAAVTRSEQMPPAAMAPSPRPQPCPTQVRREGIQWLQACCLRRREVGGRGRKNHGGARPRPLVRGAPPRMPTTQTRRRTTWQRQFYSGTHGSTAKAMLLSPSPL</sequence>
<feature type="region of interest" description="Disordered" evidence="1">
    <location>
        <begin position="129"/>
        <end position="163"/>
    </location>
</feature>
<accession>A0A8T0XLP4</accession>
<feature type="compositionally biased region" description="Gly residues" evidence="1">
    <location>
        <begin position="39"/>
        <end position="61"/>
    </location>
</feature>
<keyword evidence="3" id="KW-1185">Reference proteome</keyword>
<feature type="region of interest" description="Disordered" evidence="1">
    <location>
        <begin position="1"/>
        <end position="108"/>
    </location>
</feature>
<organism evidence="2 3">
    <name type="scientific">Panicum virgatum</name>
    <name type="common">Blackwell switchgrass</name>
    <dbReference type="NCBI Taxonomy" id="38727"/>
    <lineage>
        <taxon>Eukaryota</taxon>
        <taxon>Viridiplantae</taxon>
        <taxon>Streptophyta</taxon>
        <taxon>Embryophyta</taxon>
        <taxon>Tracheophyta</taxon>
        <taxon>Spermatophyta</taxon>
        <taxon>Magnoliopsida</taxon>
        <taxon>Liliopsida</taxon>
        <taxon>Poales</taxon>
        <taxon>Poaceae</taxon>
        <taxon>PACMAD clade</taxon>
        <taxon>Panicoideae</taxon>
        <taxon>Panicodae</taxon>
        <taxon>Paniceae</taxon>
        <taxon>Panicinae</taxon>
        <taxon>Panicum</taxon>
        <taxon>Panicum sect. Hiantes</taxon>
    </lineage>
</organism>
<proteinExistence type="predicted"/>
<dbReference type="EMBL" id="CM029037">
    <property type="protein sequence ID" value="KAG2658174.1"/>
    <property type="molecule type" value="Genomic_DNA"/>
</dbReference>
<name>A0A8T0XLP4_PANVG</name>
<protein>
    <submittedName>
        <fullName evidence="2">Uncharacterized protein</fullName>
    </submittedName>
</protein>
<dbReference type="AlphaFoldDB" id="A0A8T0XLP4"/>
<evidence type="ECO:0000256" key="1">
    <source>
        <dbReference type="SAM" id="MobiDB-lite"/>
    </source>
</evidence>
<evidence type="ECO:0000313" key="2">
    <source>
        <dbReference type="EMBL" id="KAG2658174.1"/>
    </source>
</evidence>
<gene>
    <name evidence="2" type="ORF">PVAP13_1KG254705</name>
</gene>
<feature type="compositionally biased region" description="Polar residues" evidence="1">
    <location>
        <begin position="1"/>
        <end position="14"/>
    </location>
</feature>
<dbReference type="Proteomes" id="UP000823388">
    <property type="component" value="Chromosome 1K"/>
</dbReference>
<reference evidence="2" key="1">
    <citation type="submission" date="2020-05" db="EMBL/GenBank/DDBJ databases">
        <title>WGS assembly of Panicum virgatum.</title>
        <authorList>
            <person name="Lovell J.T."/>
            <person name="Jenkins J."/>
            <person name="Shu S."/>
            <person name="Juenger T.E."/>
            <person name="Schmutz J."/>
        </authorList>
    </citation>
    <scope>NUCLEOTIDE SEQUENCE</scope>
    <source>
        <strain evidence="2">AP13</strain>
    </source>
</reference>
<feature type="compositionally biased region" description="Low complexity" evidence="1">
    <location>
        <begin position="20"/>
        <end position="37"/>
    </location>
</feature>
<comment type="caution">
    <text evidence="2">The sequence shown here is derived from an EMBL/GenBank/DDBJ whole genome shotgun (WGS) entry which is preliminary data.</text>
</comment>